<dbReference type="InterPro" id="IPR011335">
    <property type="entry name" value="Restrct_endonuc-II-like"/>
</dbReference>
<dbReference type="Gene3D" id="3.90.1570.10">
    <property type="entry name" value="tt1808, chain A"/>
    <property type="match status" value="1"/>
</dbReference>
<dbReference type="EMBL" id="QZCE01000002">
    <property type="protein sequence ID" value="NEZ65913.1"/>
    <property type="molecule type" value="Genomic_DNA"/>
</dbReference>
<evidence type="ECO:0000259" key="1">
    <source>
        <dbReference type="Pfam" id="PF05685"/>
    </source>
</evidence>
<proteinExistence type="predicted"/>
<keyword evidence="2" id="KW-0378">Hydrolase</keyword>
<dbReference type="CDD" id="cd06260">
    <property type="entry name" value="DUF820-like"/>
    <property type="match status" value="1"/>
</dbReference>
<dbReference type="AlphaFoldDB" id="A0A6M0SCZ6"/>
<accession>A0A6M0SCZ6</accession>
<dbReference type="PANTHER" id="PTHR36558">
    <property type="entry name" value="GLR1098 PROTEIN"/>
    <property type="match status" value="1"/>
</dbReference>
<dbReference type="PANTHER" id="PTHR36558:SF1">
    <property type="entry name" value="RESTRICTION ENDONUCLEASE DOMAIN-CONTAINING PROTEIN-RELATED"/>
    <property type="match status" value="1"/>
</dbReference>
<reference evidence="2 3" key="1">
    <citation type="journal article" date="2020" name="Microb. Ecol.">
        <title>Ecogenomics of the Marine Benthic Filamentous Cyanobacterium Adonisia.</title>
        <authorList>
            <person name="Walter J.M."/>
            <person name="Coutinho F.H."/>
            <person name="Leomil L."/>
            <person name="Hargreaves P.I."/>
            <person name="Campeao M.E."/>
            <person name="Vieira V.V."/>
            <person name="Silva B.S."/>
            <person name="Fistarol G.O."/>
            <person name="Salomon P.S."/>
            <person name="Sawabe T."/>
            <person name="Mino S."/>
            <person name="Hosokawa M."/>
            <person name="Miyashita H."/>
            <person name="Maruyama F."/>
            <person name="van Verk M.C."/>
            <person name="Dutilh B.E."/>
            <person name="Thompson C.C."/>
            <person name="Thompson F.L."/>
        </authorList>
    </citation>
    <scope>NUCLEOTIDE SEQUENCE [LARGE SCALE GENOMIC DNA]</scope>
    <source>
        <strain evidence="2 3">CCMR0082</strain>
    </source>
</reference>
<name>A0A6M0SCZ6_9CYAN</name>
<dbReference type="InterPro" id="IPR008538">
    <property type="entry name" value="Uma2"/>
</dbReference>
<gene>
    <name evidence="2" type="ORF">D0962_24660</name>
</gene>
<dbReference type="SUPFAM" id="SSF52980">
    <property type="entry name" value="Restriction endonuclease-like"/>
    <property type="match status" value="1"/>
</dbReference>
<feature type="domain" description="Putative restriction endonuclease" evidence="1">
    <location>
        <begin position="10"/>
        <end position="168"/>
    </location>
</feature>
<keyword evidence="2" id="KW-0255">Endonuclease</keyword>
<protein>
    <submittedName>
        <fullName evidence="2">Uma2 family endonuclease</fullName>
    </submittedName>
</protein>
<dbReference type="RefSeq" id="WP_163667535.1">
    <property type="nucleotide sequence ID" value="NZ_QZCE01000002.1"/>
</dbReference>
<dbReference type="Pfam" id="PF05685">
    <property type="entry name" value="Uma2"/>
    <property type="match status" value="1"/>
</dbReference>
<keyword evidence="2" id="KW-0540">Nuclease</keyword>
<dbReference type="InterPro" id="IPR012296">
    <property type="entry name" value="Nuclease_put_TT1808"/>
</dbReference>
<evidence type="ECO:0000313" key="3">
    <source>
        <dbReference type="Proteomes" id="UP000473574"/>
    </source>
</evidence>
<sequence length="186" mass="21623">MIAIPNYISPEEYLALERQSSIRHEYQRGLVYAMAGGTDNHERIAFNLLKLIDNHLGDSSDCRFHAGNVKVNYADEFYYYPDAFVTCDPRDREDRYIKRYPKLIVEVLSPSTETFDRGDKFKDYQRLDSLEEYVLISQESRQVECRRFSVKRGWETMVYEAGDLAVLTSIGLDFSVAELYRGVDAT</sequence>
<organism evidence="2 3">
    <name type="scientific">Adonisia turfae CCMR0082</name>
    <dbReference type="NCBI Taxonomy" id="2304604"/>
    <lineage>
        <taxon>Bacteria</taxon>
        <taxon>Bacillati</taxon>
        <taxon>Cyanobacteriota</taxon>
        <taxon>Adonisia</taxon>
        <taxon>Adonisia turfae</taxon>
    </lineage>
</organism>
<evidence type="ECO:0000313" key="2">
    <source>
        <dbReference type="EMBL" id="NEZ65913.1"/>
    </source>
</evidence>
<dbReference type="Proteomes" id="UP000473574">
    <property type="component" value="Unassembled WGS sequence"/>
</dbReference>
<comment type="caution">
    <text evidence="2">The sequence shown here is derived from an EMBL/GenBank/DDBJ whole genome shotgun (WGS) entry which is preliminary data.</text>
</comment>
<dbReference type="GO" id="GO:0004519">
    <property type="term" value="F:endonuclease activity"/>
    <property type="evidence" value="ECO:0007669"/>
    <property type="project" value="UniProtKB-KW"/>
</dbReference>